<dbReference type="AlphaFoldDB" id="A0A0R3SAP0"/>
<sequence length="919" mass="99039">VDHRSSQSLDRSKVQRRCPSPPPPSSSINTLTGSTLHPSRSSISGATSIAARTALRSRTSPSLLSENPVTVSGVLNSSAAVANGIGNSTAKVAIVSMQHSPVATTSTNSEHLEQIPSQSQPSTSQLHPPLPQLQPPQTPFNMGIYSNDVSELNSSGGAYTEPWCCSSSDRTAPVASLAPCSSSCCWPDDHLEFEQEDGEDEELECEVGDETDFLEEDCSSDLGFDSCYYHSRPTDSLPCLLHPTYPCHFHSPPPSFHHLLPRGSALDLSSTTTGMTEECSSCCWTADSGSLGYGRGGRHSSEDGGILPGGFWMSPYPRVPPPRQRKQRLSSTSSALLVCKRRFSTTGGEKKICGVSGGMRWRRGGDRHGRRRTMSSSGDSSGGILVPPTGPQHGMKADSVSTERSASVACGGGCDLTSVSMSKDELVTCPVHDCGLVCSGCENLCEHLKECHLPDSQNKPVRLIFACPVKSCRTFCANEAAFEAHFDAHLENRISGKIGDYFRRTPANTTIADDYMVNGASSSNSRQPQQQSHRRHVKSTSSLIDLNMDVLDDLCLPLSMSPTVGLHVTADDEDVNNRNPDDDPDFSARTSPAKLDSPSTPVGILDGENWSLLQALDLLPDDDLHELLQGKTASGSTNGVNGTFTGPPLFNGSGNTPTLSNGSSNGGIGSDGGLRSNEGINGNRSHQRSQQQQTPMVISSSSDSEASSPAFGVQTPQRRGVGGLMKRQRNSLTCLNDFPRGDGQEEVVALSRTRSTQLRSKKETPPPPPTGNIQHPPPPNTLPSASQLLFQNKLINSHTVSTEDLFHLPELWQQQNPHHQLHHRNSPLCQRSGSTCTWQDESGGGAASQFPLPACHLSDTEMPSQPPLSTSHHLLPAPPHPRRVANRLKRRRRAFGERFYTFDSRYLPPQSTSTSQQQQ</sequence>
<dbReference type="EMBL" id="UYSG01000266">
    <property type="protein sequence ID" value="VDL18900.1"/>
    <property type="molecule type" value="Genomic_DNA"/>
</dbReference>
<feature type="region of interest" description="Disordered" evidence="1">
    <location>
        <begin position="102"/>
        <end position="131"/>
    </location>
</feature>
<feature type="region of interest" description="Disordered" evidence="1">
    <location>
        <begin position="363"/>
        <end position="397"/>
    </location>
</feature>
<feature type="compositionally biased region" description="Polar residues" evidence="1">
    <location>
        <begin position="678"/>
        <end position="698"/>
    </location>
</feature>
<feature type="compositionally biased region" description="Polar residues" evidence="1">
    <location>
        <begin position="631"/>
        <end position="644"/>
    </location>
</feature>
<accession>A0A0R3SAP0</accession>
<dbReference type="WBParaSite" id="HDID_0000143801-mRNA-1">
    <property type="protein sequence ID" value="HDID_0000143801-mRNA-1"/>
    <property type="gene ID" value="HDID_0000143801"/>
</dbReference>
<feature type="region of interest" description="Disordered" evidence="1">
    <location>
        <begin position="817"/>
        <end position="884"/>
    </location>
</feature>
<evidence type="ECO:0000313" key="3">
    <source>
        <dbReference type="EMBL" id="VDL18900.1"/>
    </source>
</evidence>
<gene>
    <name evidence="3" type="ORF">HDID_LOCUS1439</name>
</gene>
<feature type="region of interest" description="Disordered" evidence="1">
    <location>
        <begin position="1"/>
        <end position="43"/>
    </location>
</feature>
<organism evidence="5">
    <name type="scientific">Hymenolepis diminuta</name>
    <name type="common">Rat tapeworm</name>
    <dbReference type="NCBI Taxonomy" id="6216"/>
    <lineage>
        <taxon>Eukaryota</taxon>
        <taxon>Metazoa</taxon>
        <taxon>Spiralia</taxon>
        <taxon>Lophotrochozoa</taxon>
        <taxon>Platyhelminthes</taxon>
        <taxon>Cestoda</taxon>
        <taxon>Eucestoda</taxon>
        <taxon>Cyclophyllidea</taxon>
        <taxon>Hymenolepididae</taxon>
        <taxon>Hymenolepis</taxon>
    </lineage>
</organism>
<feature type="compositionally biased region" description="Pro residues" evidence="1">
    <location>
        <begin position="765"/>
        <end position="781"/>
    </location>
</feature>
<feature type="compositionally biased region" description="Low complexity" evidence="1">
    <location>
        <begin position="521"/>
        <end position="531"/>
    </location>
</feature>
<name>A0A0R3SAP0_HYMDI</name>
<dbReference type="InterPro" id="IPR013087">
    <property type="entry name" value="Znf_C2H2_type"/>
</dbReference>
<feature type="region of interest" description="Disordered" evidence="1">
    <location>
        <begin position="569"/>
        <end position="602"/>
    </location>
</feature>
<proteinExistence type="predicted"/>
<dbReference type="Proteomes" id="UP000274504">
    <property type="component" value="Unassembled WGS sequence"/>
</dbReference>
<evidence type="ECO:0000259" key="2">
    <source>
        <dbReference type="SMART" id="SM00355"/>
    </source>
</evidence>
<feature type="domain" description="C2H2-type" evidence="2">
    <location>
        <begin position="465"/>
        <end position="489"/>
    </location>
</feature>
<reference evidence="5" key="1">
    <citation type="submission" date="2017-02" db="UniProtKB">
        <authorList>
            <consortium name="WormBaseParasite"/>
        </authorList>
    </citation>
    <scope>IDENTIFICATION</scope>
</reference>
<feature type="region of interest" description="Disordered" evidence="1">
    <location>
        <begin position="631"/>
        <end position="785"/>
    </location>
</feature>
<dbReference type="OrthoDB" id="6270588at2759"/>
<evidence type="ECO:0000256" key="1">
    <source>
        <dbReference type="SAM" id="MobiDB-lite"/>
    </source>
</evidence>
<feature type="region of interest" description="Disordered" evidence="1">
    <location>
        <begin position="517"/>
        <end position="539"/>
    </location>
</feature>
<feature type="compositionally biased region" description="Polar residues" evidence="1">
    <location>
        <begin position="827"/>
        <end position="840"/>
    </location>
</feature>
<dbReference type="SMART" id="SM00355">
    <property type="entry name" value="ZnF_C2H2"/>
    <property type="match status" value="2"/>
</dbReference>
<feature type="domain" description="C2H2-type" evidence="2">
    <location>
        <begin position="427"/>
        <end position="452"/>
    </location>
</feature>
<feature type="compositionally biased region" description="Basic and acidic residues" evidence="1">
    <location>
        <begin position="1"/>
        <end position="13"/>
    </location>
</feature>
<feature type="compositionally biased region" description="Polar residues" evidence="1">
    <location>
        <begin position="28"/>
        <end position="43"/>
    </location>
</feature>
<evidence type="ECO:0000313" key="4">
    <source>
        <dbReference type="Proteomes" id="UP000274504"/>
    </source>
</evidence>
<evidence type="ECO:0000313" key="5">
    <source>
        <dbReference type="WBParaSite" id="HDID_0000143801-mRNA-1"/>
    </source>
</evidence>
<protein>
    <submittedName>
        <fullName evidence="5">C2H2-type domain-containing protein</fullName>
    </submittedName>
</protein>
<feature type="compositionally biased region" description="Low complexity" evidence="1">
    <location>
        <begin position="116"/>
        <end position="127"/>
    </location>
</feature>
<reference evidence="3 4" key="2">
    <citation type="submission" date="2018-11" db="EMBL/GenBank/DDBJ databases">
        <authorList>
            <consortium name="Pathogen Informatics"/>
        </authorList>
    </citation>
    <scope>NUCLEOTIDE SEQUENCE [LARGE SCALE GENOMIC DNA]</scope>
</reference>
<feature type="compositionally biased region" description="Low complexity" evidence="1">
    <location>
        <begin position="699"/>
        <end position="708"/>
    </location>
</feature>